<dbReference type="FunFam" id="3.40.50.410:FF:000015">
    <property type="entry name" value="General transcription factor IIH subunit 2"/>
    <property type="match status" value="1"/>
</dbReference>
<dbReference type="InterPro" id="IPR004595">
    <property type="entry name" value="TFIIH_C1-like_dom"/>
</dbReference>
<dbReference type="InterPro" id="IPR007198">
    <property type="entry name" value="Ssl1-like"/>
</dbReference>
<feature type="domain" description="C2H2-type" evidence="14">
    <location>
        <begin position="408"/>
        <end position="428"/>
    </location>
</feature>
<dbReference type="NCBIfam" id="TIGR00622">
    <property type="entry name" value="ssl1"/>
    <property type="match status" value="1"/>
</dbReference>
<sequence length="439" mass="48212">MNADPTPTPNPDDDDAAQAPASRDAAAAPSKHAYVWEGAYEMSWQQIQEDDQGSLRSAISSLLSRKRKRPPRDTTTVRRGIIRHVYIILDQSRCMIESDLKPSRIEACIALSRLFIQEFFDQNPLSQIGIIGTRDATADKITELSGNPSEHLTALDDDKANKDEAKKKERIRDCRGEASLQNALELARVSLGHVPTHGSREILILFGSLATVDPASIFDTMDALVSDKIRVSIIGLSAEVHELVMKNIPPPVLTADSAPANMVEMGFPQSFVHDKAVLCCCHPRPVRRGFKCPRCDAIVCELPTDCPICSLPLVSSPLLARSYHHLFPVPDFREVEYVQVHDWTSARCFACVQPFEAPVVPSGTSQTKRELVNGLVSDQQPNGTTDIPTTTTTNGPPAGTIATNVFECPNCLEKFCSDCESFIHETLHICPACQSRGTK</sequence>
<feature type="compositionally biased region" description="Pro residues" evidence="13">
    <location>
        <begin position="1"/>
        <end position="10"/>
    </location>
</feature>
<keyword evidence="5" id="KW-0863">Zinc-finger</keyword>
<dbReference type="GO" id="GO:0006351">
    <property type="term" value="P:DNA-templated transcription"/>
    <property type="evidence" value="ECO:0007669"/>
    <property type="project" value="InterPro"/>
</dbReference>
<gene>
    <name evidence="15" type="ORF">SeLEV6574_g03120</name>
    <name evidence="16" type="ORF">SeMB42_g02330</name>
</gene>
<dbReference type="SUPFAM" id="SSF57889">
    <property type="entry name" value="Cysteine-rich domain"/>
    <property type="match status" value="1"/>
</dbReference>
<dbReference type="EMBL" id="QEAN01000070">
    <property type="protein sequence ID" value="TPX50221.1"/>
    <property type="molecule type" value="Genomic_DNA"/>
</dbReference>
<keyword evidence="3 11" id="KW-0479">Metal-binding</keyword>
<dbReference type="PIRSF" id="PIRSF015919">
    <property type="entry name" value="TFIIH_SSL1"/>
    <property type="match status" value="1"/>
</dbReference>
<comment type="subcellular location">
    <subcellularLocation>
        <location evidence="1 11">Nucleus</location>
    </subcellularLocation>
</comment>
<dbReference type="GO" id="GO:0005675">
    <property type="term" value="C:transcription factor TFIIH holo complex"/>
    <property type="evidence" value="ECO:0007669"/>
    <property type="project" value="UniProtKB-UniRule"/>
</dbReference>
<dbReference type="GO" id="GO:0008270">
    <property type="term" value="F:zinc ion binding"/>
    <property type="evidence" value="ECO:0007669"/>
    <property type="project" value="UniProtKB-UniRule"/>
</dbReference>
<feature type="region of interest" description="Disordered" evidence="13">
    <location>
        <begin position="376"/>
        <end position="396"/>
    </location>
</feature>
<keyword evidence="9" id="KW-0234">DNA repair</keyword>
<feature type="zinc finger region" description="C4-type" evidence="12">
    <location>
        <begin position="292"/>
        <end position="309"/>
    </location>
</feature>
<reference evidence="17 18" key="1">
    <citation type="journal article" date="2019" name="Sci. Rep.">
        <title>Comparative genomics of chytrid fungi reveal insights into the obligate biotrophic and pathogenic lifestyle of Synchytrium endobioticum.</title>
        <authorList>
            <person name="van de Vossenberg B.T.L.H."/>
            <person name="Warris S."/>
            <person name="Nguyen H.D.T."/>
            <person name="van Gent-Pelzer M.P.E."/>
            <person name="Joly D.L."/>
            <person name="van de Geest H.C."/>
            <person name="Bonants P.J.M."/>
            <person name="Smith D.S."/>
            <person name="Levesque C.A."/>
            <person name="van der Lee T.A.J."/>
        </authorList>
    </citation>
    <scope>NUCLEOTIDE SEQUENCE [LARGE SCALE GENOMIC DNA]</scope>
    <source>
        <strain evidence="15 18">LEV6574</strain>
        <strain evidence="16 17">MB42</strain>
    </source>
</reference>
<keyword evidence="4" id="KW-0227">DNA damage</keyword>
<dbReference type="Proteomes" id="UP000317494">
    <property type="component" value="Unassembled WGS sequence"/>
</dbReference>
<comment type="caution">
    <text evidence="15">The sequence shown here is derived from an EMBL/GenBank/DDBJ whole genome shotgun (WGS) entry which is preliminary data.</text>
</comment>
<evidence type="ECO:0000256" key="1">
    <source>
        <dbReference type="ARBA" id="ARBA00004123"/>
    </source>
</evidence>
<evidence type="ECO:0000313" key="18">
    <source>
        <dbReference type="Proteomes" id="UP000320475"/>
    </source>
</evidence>
<evidence type="ECO:0000313" key="17">
    <source>
        <dbReference type="Proteomes" id="UP000317494"/>
    </source>
</evidence>
<dbReference type="GO" id="GO:0000439">
    <property type="term" value="C:transcription factor TFIIH core complex"/>
    <property type="evidence" value="ECO:0007669"/>
    <property type="project" value="UniProtKB-UniRule"/>
</dbReference>
<dbReference type="GO" id="GO:0006357">
    <property type="term" value="P:regulation of transcription by RNA polymerase II"/>
    <property type="evidence" value="ECO:0007669"/>
    <property type="project" value="UniProtKB-UniRule"/>
</dbReference>
<evidence type="ECO:0000256" key="5">
    <source>
        <dbReference type="ARBA" id="ARBA00022771"/>
    </source>
</evidence>
<dbReference type="InterPro" id="IPR013083">
    <property type="entry name" value="Znf_RING/FYVE/PHD"/>
</dbReference>
<evidence type="ECO:0000313" key="16">
    <source>
        <dbReference type="EMBL" id="TPX50221.1"/>
    </source>
</evidence>
<evidence type="ECO:0000256" key="13">
    <source>
        <dbReference type="SAM" id="MobiDB-lite"/>
    </source>
</evidence>
<evidence type="ECO:0000256" key="4">
    <source>
        <dbReference type="ARBA" id="ARBA00022763"/>
    </source>
</evidence>
<dbReference type="Proteomes" id="UP000320475">
    <property type="component" value="Unassembled WGS sequence"/>
</dbReference>
<dbReference type="VEuPathDB" id="FungiDB:SeMB42_g02330"/>
<evidence type="ECO:0000256" key="8">
    <source>
        <dbReference type="ARBA" id="ARBA00023163"/>
    </source>
</evidence>
<evidence type="ECO:0000256" key="3">
    <source>
        <dbReference type="ARBA" id="ARBA00022723"/>
    </source>
</evidence>
<comment type="function">
    <text evidence="11">Component of the general transcription and DNA repair factor IIH (TFIIH) core complex, which is involved in general and transcription-coupled nucleotide excision repair (NER) of damaged DNA and, when complexed to TFIIK, in RNA transcription by RNA polymerase II.</text>
</comment>
<dbReference type="STRING" id="286115.A0A507D5B3"/>
<accession>A0A507D5B3</accession>
<keyword evidence="8 11" id="KW-0804">Transcription</keyword>
<dbReference type="InterPro" id="IPR012170">
    <property type="entry name" value="TFIIH_SSL1/p44"/>
</dbReference>
<keyword evidence="10 11" id="KW-0539">Nucleus</keyword>
<evidence type="ECO:0000256" key="9">
    <source>
        <dbReference type="ARBA" id="ARBA00023204"/>
    </source>
</evidence>
<feature type="compositionally biased region" description="Low complexity" evidence="13">
    <location>
        <begin position="17"/>
        <end position="29"/>
    </location>
</feature>
<dbReference type="AlphaFoldDB" id="A0A507D5B3"/>
<proteinExistence type="inferred from homology"/>
<keyword evidence="6 11" id="KW-0862">Zinc</keyword>
<dbReference type="Gene3D" id="3.30.40.10">
    <property type="entry name" value="Zinc/RING finger domain, C3HC4 (zinc finger)"/>
    <property type="match status" value="1"/>
</dbReference>
<keyword evidence="17" id="KW-1185">Reference proteome</keyword>
<evidence type="ECO:0000313" key="15">
    <source>
        <dbReference type="EMBL" id="TPX46643.1"/>
    </source>
</evidence>
<evidence type="ECO:0000256" key="2">
    <source>
        <dbReference type="ARBA" id="ARBA00006092"/>
    </source>
</evidence>
<evidence type="ECO:0000256" key="12">
    <source>
        <dbReference type="PIRSR" id="PIRSR015919-1"/>
    </source>
</evidence>
<dbReference type="Pfam" id="PF07975">
    <property type="entry name" value="C1_4"/>
    <property type="match status" value="1"/>
</dbReference>
<dbReference type="Pfam" id="PF04056">
    <property type="entry name" value="Ssl1"/>
    <property type="match status" value="1"/>
</dbReference>
<evidence type="ECO:0000256" key="7">
    <source>
        <dbReference type="ARBA" id="ARBA00023015"/>
    </source>
</evidence>
<name>A0A507D5B3_9FUNG</name>
<dbReference type="InterPro" id="IPR013087">
    <property type="entry name" value="Znf_C2H2_type"/>
</dbReference>
<dbReference type="PANTHER" id="PTHR12695">
    <property type="entry name" value="GENERAL TRANSCRIPTION FACTOR IIH SUBUNIT 2"/>
    <property type="match status" value="1"/>
</dbReference>
<dbReference type="EMBL" id="QEAM01000098">
    <property type="protein sequence ID" value="TPX46643.1"/>
    <property type="molecule type" value="Genomic_DNA"/>
</dbReference>
<dbReference type="Gene3D" id="3.40.50.410">
    <property type="entry name" value="von Willebrand factor, type A domain"/>
    <property type="match status" value="1"/>
</dbReference>
<keyword evidence="7 11" id="KW-0805">Transcription regulation</keyword>
<feature type="compositionally biased region" description="Low complexity" evidence="13">
    <location>
        <begin position="381"/>
        <end position="396"/>
    </location>
</feature>
<feature type="region of interest" description="Disordered" evidence="13">
    <location>
        <begin position="1"/>
        <end position="30"/>
    </location>
</feature>
<dbReference type="PROSITE" id="PS00028">
    <property type="entry name" value="ZINC_FINGER_C2H2_1"/>
    <property type="match status" value="1"/>
</dbReference>
<dbReference type="GO" id="GO:0006289">
    <property type="term" value="P:nucleotide-excision repair"/>
    <property type="evidence" value="ECO:0007669"/>
    <property type="project" value="UniProtKB-UniRule"/>
</dbReference>
<dbReference type="PANTHER" id="PTHR12695:SF2">
    <property type="entry name" value="GENERAL TRANSCRIPTION FACTOR IIH SUBUNIT 2-RELATED"/>
    <property type="match status" value="1"/>
</dbReference>
<evidence type="ECO:0000256" key="10">
    <source>
        <dbReference type="ARBA" id="ARBA00023242"/>
    </source>
</evidence>
<dbReference type="InterPro" id="IPR036465">
    <property type="entry name" value="vWFA_dom_sf"/>
</dbReference>
<protein>
    <recommendedName>
        <fullName evidence="11">General transcription and DNA repair factor IIH</fullName>
    </recommendedName>
</protein>
<evidence type="ECO:0000256" key="11">
    <source>
        <dbReference type="PIRNR" id="PIRNR015919"/>
    </source>
</evidence>
<organism evidence="15 18">
    <name type="scientific">Synchytrium endobioticum</name>
    <dbReference type="NCBI Taxonomy" id="286115"/>
    <lineage>
        <taxon>Eukaryota</taxon>
        <taxon>Fungi</taxon>
        <taxon>Fungi incertae sedis</taxon>
        <taxon>Chytridiomycota</taxon>
        <taxon>Chytridiomycota incertae sedis</taxon>
        <taxon>Chytridiomycetes</taxon>
        <taxon>Synchytriales</taxon>
        <taxon>Synchytriaceae</taxon>
        <taxon>Synchytrium</taxon>
    </lineage>
</organism>
<dbReference type="OrthoDB" id="284275at2759"/>
<comment type="similarity">
    <text evidence="2 11">Belongs to the GTF2H2 family.</text>
</comment>
<evidence type="ECO:0000256" key="6">
    <source>
        <dbReference type="ARBA" id="ARBA00022833"/>
    </source>
</evidence>
<dbReference type="SUPFAM" id="SSF53300">
    <property type="entry name" value="vWA-like"/>
    <property type="match status" value="1"/>
</dbReference>
<dbReference type="InterPro" id="IPR046349">
    <property type="entry name" value="C1-like_sf"/>
</dbReference>
<evidence type="ECO:0000259" key="14">
    <source>
        <dbReference type="PROSITE" id="PS00028"/>
    </source>
</evidence>
<dbReference type="SMART" id="SM01047">
    <property type="entry name" value="C1_4"/>
    <property type="match status" value="1"/>
</dbReference>